<gene>
    <name evidence="3" type="ORF">G4Y79_19635</name>
</gene>
<keyword evidence="4" id="KW-1185">Reference proteome</keyword>
<feature type="domain" description="Mut7-C RNAse" evidence="1">
    <location>
        <begin position="96"/>
        <end position="239"/>
    </location>
</feature>
<organism evidence="3 4">
    <name type="scientific">Phototrophicus methaneseepsis</name>
    <dbReference type="NCBI Taxonomy" id="2710758"/>
    <lineage>
        <taxon>Bacteria</taxon>
        <taxon>Bacillati</taxon>
        <taxon>Chloroflexota</taxon>
        <taxon>Candidatus Thermofontia</taxon>
        <taxon>Phototrophicales</taxon>
        <taxon>Phototrophicaceae</taxon>
        <taxon>Phototrophicus</taxon>
    </lineage>
</organism>
<dbReference type="AlphaFoldDB" id="A0A7S8E7T6"/>
<dbReference type="Pfam" id="PF14451">
    <property type="entry name" value="Ub-Mut7C"/>
    <property type="match status" value="1"/>
</dbReference>
<name>A0A7S8E7T6_9CHLR</name>
<evidence type="ECO:0000313" key="4">
    <source>
        <dbReference type="Proteomes" id="UP000594468"/>
    </source>
</evidence>
<feature type="domain" description="Ubiquitin Mut7-C" evidence="2">
    <location>
        <begin position="1"/>
        <end position="76"/>
    </location>
</feature>
<dbReference type="PANTHER" id="PTHR39081">
    <property type="entry name" value="MUT7-C DOMAIN-CONTAINING PROTEIN"/>
    <property type="match status" value="1"/>
</dbReference>
<evidence type="ECO:0000313" key="3">
    <source>
        <dbReference type="EMBL" id="QPC81878.1"/>
    </source>
</evidence>
<dbReference type="RefSeq" id="WP_195169949.1">
    <property type="nucleotide sequence ID" value="NZ_CP062983.1"/>
</dbReference>
<accession>A0A7S8E7T6</accession>
<reference evidence="3 4" key="1">
    <citation type="submission" date="2020-02" db="EMBL/GenBank/DDBJ databases">
        <authorList>
            <person name="Zheng R.K."/>
            <person name="Sun C.M."/>
        </authorList>
    </citation>
    <scope>NUCLEOTIDE SEQUENCE [LARGE SCALE GENOMIC DNA]</scope>
    <source>
        <strain evidence="4">rifampicinis</strain>
    </source>
</reference>
<proteinExistence type="predicted"/>
<dbReference type="EMBL" id="CP062983">
    <property type="protein sequence ID" value="QPC81878.1"/>
    <property type="molecule type" value="Genomic_DNA"/>
</dbReference>
<dbReference type="KEGG" id="pmet:G4Y79_19635"/>
<evidence type="ECO:0000259" key="2">
    <source>
        <dbReference type="Pfam" id="PF14451"/>
    </source>
</evidence>
<protein>
    <submittedName>
        <fullName evidence="3">Twitching motility protein PilT</fullName>
    </submittedName>
</protein>
<evidence type="ECO:0000259" key="1">
    <source>
        <dbReference type="Pfam" id="PF01927"/>
    </source>
</evidence>
<dbReference type="Pfam" id="PF01927">
    <property type="entry name" value="Mut7-C"/>
    <property type="match status" value="1"/>
</dbReference>
<dbReference type="PANTHER" id="PTHR39081:SF1">
    <property type="entry name" value="MUT7-C RNASE DOMAIN-CONTAINING PROTEIN"/>
    <property type="match status" value="1"/>
</dbReference>
<dbReference type="InterPro" id="IPR002782">
    <property type="entry name" value="Mut7-C_RNAse_dom"/>
</dbReference>
<sequence>MARATFIFEGAITYFLPQKQKHQPIEHSFDWRASVKDMIESLGPPHTEVDLIMMNGQSVGFEAIVEDGAHIEVYSDASAVNITDKIQLRPPYPGTPRFVLDTHLGRLASYLRMLGFDTLYNNAYPDDELARISSEETRIVLTRDIGVLKRGIVTYGYYVRNTQPRQRILEINERYGLAAYAQPFLRCMKCNGLLKAVDKADVVEQLPPQVAAEFDTFVQCTSCGQIYWRGSHYTRMEALLHDVIDPH</sequence>
<dbReference type="Proteomes" id="UP000594468">
    <property type="component" value="Chromosome"/>
</dbReference>
<dbReference type="InterPro" id="IPR027798">
    <property type="entry name" value="Ub_Mut7C"/>
</dbReference>